<gene>
    <name evidence="5" type="ORF">BET01_00350</name>
</gene>
<dbReference type="PANTHER" id="PTHR43584:SF5">
    <property type="entry name" value="PROTEIN LICC"/>
    <property type="match status" value="1"/>
</dbReference>
<dbReference type="PANTHER" id="PTHR43584">
    <property type="entry name" value="NUCLEOTIDYL TRANSFERASE"/>
    <property type="match status" value="1"/>
</dbReference>
<keyword evidence="1" id="KW-0808">Transferase</keyword>
<name>A0A419TBI7_9FIRM</name>
<dbReference type="RefSeq" id="WP_120194781.1">
    <property type="nucleotide sequence ID" value="NZ_MCIA01000001.1"/>
</dbReference>
<dbReference type="InterPro" id="IPR050065">
    <property type="entry name" value="GlmU-like"/>
</dbReference>
<reference evidence="5 6" key="1">
    <citation type="submission" date="2016-08" db="EMBL/GenBank/DDBJ databases">
        <title>A new outlook on sporulation: Clostridium algidixylanolyticum.</title>
        <authorList>
            <person name="Poppleton D.I."/>
            <person name="Gribaldo S."/>
        </authorList>
    </citation>
    <scope>NUCLEOTIDE SEQUENCE [LARGE SCALE GENOMIC DNA]</scope>
    <source>
        <strain evidence="5 6">SPL73</strain>
    </source>
</reference>
<organism evidence="5 6">
    <name type="scientific">Lacrimispora algidixylanolytica</name>
    <dbReference type="NCBI Taxonomy" id="94868"/>
    <lineage>
        <taxon>Bacteria</taxon>
        <taxon>Bacillati</taxon>
        <taxon>Bacillota</taxon>
        <taxon>Clostridia</taxon>
        <taxon>Lachnospirales</taxon>
        <taxon>Lachnospiraceae</taxon>
        <taxon>Lacrimispora</taxon>
    </lineage>
</organism>
<keyword evidence="6" id="KW-1185">Reference proteome</keyword>
<dbReference type="AlphaFoldDB" id="A0A419TBI7"/>
<dbReference type="Pfam" id="PF01636">
    <property type="entry name" value="APH"/>
    <property type="match status" value="1"/>
</dbReference>
<proteinExistence type="predicted"/>
<sequence length="608" mass="71259">MDRNVIICRSIYENPAVTQRELAKELHISLGTANSLVKECLDKQLISINKGNDSYQLLLEGQSLLKANKVDGAVIIAAGFGSRFVPLTFETPKGLLEVFGERMIERQIRQLHEVGITDITIVVGYLKEKFEYLIDKYQVKLLYNSEYSKKNTLTTIYQAREIFRDKNMYVLSSDNWMRHNMYHTYEGGAWYSSSYMEGETSEWCLDYNKKGRILNVFVGGKDQWVMYGPAFFSKSFSSKFLPVLEEYYHLPGTEQFYWENVYMEILSGEAAKRLPDVPETKQEIDLYINRRQAEEVYEFENLEELRQFDVKYQRHSDNEAMELVSKVFEVPESEITEIRCLKAGMTNKSFLFKIKDRHYICRIPGPGTELLINRQQEKDVYDATHNLGITEKIVYFSGETGYKIAEFYEGAQNADPENKDEIKRCMRLVHKFHQSGLMVPHTFDFKERIEFYEKLCKAHGDILFDDYNLVRGYMKELLDRLDGLGHVKVLSHLDTVVDNFLILPNGEIRLIDWEYAGMCDPLVDIAMCAIYSYYNEEQTDQLIETYFEREPSMEERFTVYAYMALGGFLWSLWAIYKASLGEEFGEYTLIMYRYAKNYYKKCIDIVLE</sequence>
<feature type="domain" description="Nucleotidyl transferase" evidence="3">
    <location>
        <begin position="73"/>
        <end position="181"/>
    </location>
</feature>
<keyword evidence="2" id="KW-0548">Nucleotidyltransferase</keyword>
<dbReference type="SUPFAM" id="SSF53448">
    <property type="entry name" value="Nucleotide-diphospho-sugar transferases"/>
    <property type="match status" value="1"/>
</dbReference>
<accession>A0A419TBI7</accession>
<dbReference type="Pfam" id="PF13412">
    <property type="entry name" value="HTH_24"/>
    <property type="match status" value="1"/>
</dbReference>
<dbReference type="GO" id="GO:0016301">
    <property type="term" value="F:kinase activity"/>
    <property type="evidence" value="ECO:0007669"/>
    <property type="project" value="UniProtKB-KW"/>
</dbReference>
<evidence type="ECO:0000313" key="5">
    <source>
        <dbReference type="EMBL" id="RKD34848.1"/>
    </source>
</evidence>
<evidence type="ECO:0000259" key="3">
    <source>
        <dbReference type="Pfam" id="PF00483"/>
    </source>
</evidence>
<dbReference type="CDD" id="cd02523">
    <property type="entry name" value="PC_cytidylyltransferase"/>
    <property type="match status" value="1"/>
</dbReference>
<dbReference type="Pfam" id="PF00483">
    <property type="entry name" value="NTP_transferase"/>
    <property type="match status" value="1"/>
</dbReference>
<dbReference type="GO" id="GO:0016779">
    <property type="term" value="F:nucleotidyltransferase activity"/>
    <property type="evidence" value="ECO:0007669"/>
    <property type="project" value="UniProtKB-KW"/>
</dbReference>
<evidence type="ECO:0000256" key="1">
    <source>
        <dbReference type="ARBA" id="ARBA00022679"/>
    </source>
</evidence>
<dbReference type="EMBL" id="MCIA01000001">
    <property type="protein sequence ID" value="RKD34848.1"/>
    <property type="molecule type" value="Genomic_DNA"/>
</dbReference>
<comment type="caution">
    <text evidence="5">The sequence shown here is derived from an EMBL/GenBank/DDBJ whole genome shotgun (WGS) entry which is preliminary data.</text>
</comment>
<dbReference type="InterPro" id="IPR005835">
    <property type="entry name" value="NTP_transferase_dom"/>
</dbReference>
<dbReference type="Gene3D" id="3.30.200.20">
    <property type="entry name" value="Phosphorylase Kinase, domain 1"/>
    <property type="match status" value="1"/>
</dbReference>
<dbReference type="SUPFAM" id="SSF56112">
    <property type="entry name" value="Protein kinase-like (PK-like)"/>
    <property type="match status" value="1"/>
</dbReference>
<dbReference type="InterPro" id="IPR002575">
    <property type="entry name" value="Aminoglycoside_PTrfase"/>
</dbReference>
<evidence type="ECO:0000256" key="2">
    <source>
        <dbReference type="ARBA" id="ARBA00022695"/>
    </source>
</evidence>
<dbReference type="Gene3D" id="3.90.1200.10">
    <property type="match status" value="1"/>
</dbReference>
<evidence type="ECO:0000259" key="4">
    <source>
        <dbReference type="Pfam" id="PF01636"/>
    </source>
</evidence>
<evidence type="ECO:0000313" key="6">
    <source>
        <dbReference type="Proteomes" id="UP000284277"/>
    </source>
</evidence>
<dbReference type="Gene3D" id="3.90.550.10">
    <property type="entry name" value="Spore Coat Polysaccharide Biosynthesis Protein SpsA, Chain A"/>
    <property type="match status" value="1"/>
</dbReference>
<keyword evidence="5" id="KW-0418">Kinase</keyword>
<protein>
    <submittedName>
        <fullName evidence="5">Choline kinase</fullName>
    </submittedName>
</protein>
<dbReference type="InterPro" id="IPR011009">
    <property type="entry name" value="Kinase-like_dom_sf"/>
</dbReference>
<feature type="domain" description="Aminoglycoside phosphotransferase" evidence="4">
    <location>
        <begin position="339"/>
        <end position="549"/>
    </location>
</feature>
<dbReference type="CDD" id="cd05151">
    <property type="entry name" value="ChoK-like"/>
    <property type="match status" value="1"/>
</dbReference>
<dbReference type="Proteomes" id="UP000284277">
    <property type="component" value="Unassembled WGS sequence"/>
</dbReference>
<dbReference type="OrthoDB" id="9803871at2"/>
<dbReference type="InterPro" id="IPR029044">
    <property type="entry name" value="Nucleotide-diphossugar_trans"/>
</dbReference>